<dbReference type="InterPro" id="IPR053235">
    <property type="entry name" value="Ser_Thr_kinase"/>
</dbReference>
<dbReference type="InterPro" id="IPR000719">
    <property type="entry name" value="Prot_kinase_dom"/>
</dbReference>
<dbReference type="Pfam" id="PF00069">
    <property type="entry name" value="Pkinase"/>
    <property type="match status" value="1"/>
</dbReference>
<feature type="region of interest" description="Disordered" evidence="5">
    <location>
        <begin position="305"/>
        <end position="342"/>
    </location>
</feature>
<dbReference type="WBParaSite" id="MBELARI_LOCUS13515">
    <property type="protein sequence ID" value="MBELARI_LOCUS13515"/>
    <property type="gene ID" value="MBELARI_LOCUS13515"/>
</dbReference>
<dbReference type="InterPro" id="IPR008271">
    <property type="entry name" value="Ser/Thr_kinase_AS"/>
</dbReference>
<dbReference type="PANTHER" id="PTHR24361">
    <property type="entry name" value="MITOGEN-ACTIVATED KINASE KINASE KINASE"/>
    <property type="match status" value="1"/>
</dbReference>
<dbReference type="InterPro" id="IPR017441">
    <property type="entry name" value="Protein_kinase_ATP_BS"/>
</dbReference>
<keyword evidence="1 3" id="KW-0547">Nucleotide-binding</keyword>
<feature type="domain" description="Protein kinase" evidence="6">
    <location>
        <begin position="82"/>
        <end position="399"/>
    </location>
</feature>
<proteinExistence type="inferred from homology"/>
<dbReference type="PANTHER" id="PTHR24361:SF678">
    <property type="entry name" value="SPORULATION-SPECIFIC PROTEIN 1"/>
    <property type="match status" value="1"/>
</dbReference>
<dbReference type="SMART" id="SM00220">
    <property type="entry name" value="S_TKc"/>
    <property type="match status" value="1"/>
</dbReference>
<protein>
    <recommendedName>
        <fullName evidence="6">Protein kinase domain-containing protein</fullName>
    </recommendedName>
</protein>
<evidence type="ECO:0000313" key="7">
    <source>
        <dbReference type="Proteomes" id="UP000887575"/>
    </source>
</evidence>
<comment type="similarity">
    <text evidence="4">Belongs to the protein kinase superfamily.</text>
</comment>
<name>A0AAF3EHP1_9BILA</name>
<keyword evidence="4" id="KW-0723">Serine/threonine-protein kinase</keyword>
<keyword evidence="4" id="KW-0808">Transferase</keyword>
<evidence type="ECO:0000256" key="5">
    <source>
        <dbReference type="SAM" id="MobiDB-lite"/>
    </source>
</evidence>
<dbReference type="SUPFAM" id="SSF56112">
    <property type="entry name" value="Protein kinase-like (PK-like)"/>
    <property type="match status" value="1"/>
</dbReference>
<feature type="compositionally biased region" description="Basic and acidic residues" evidence="5">
    <location>
        <begin position="307"/>
        <end position="342"/>
    </location>
</feature>
<dbReference type="PROSITE" id="PS00108">
    <property type="entry name" value="PROTEIN_KINASE_ST"/>
    <property type="match status" value="1"/>
</dbReference>
<keyword evidence="7" id="KW-1185">Reference proteome</keyword>
<evidence type="ECO:0000313" key="8">
    <source>
        <dbReference type="WBParaSite" id="MBELARI_LOCUS13515"/>
    </source>
</evidence>
<dbReference type="PROSITE" id="PS00107">
    <property type="entry name" value="PROTEIN_KINASE_ATP"/>
    <property type="match status" value="1"/>
</dbReference>
<dbReference type="GO" id="GO:0005737">
    <property type="term" value="C:cytoplasm"/>
    <property type="evidence" value="ECO:0007669"/>
    <property type="project" value="TreeGrafter"/>
</dbReference>
<dbReference type="AlphaFoldDB" id="A0AAF3EHP1"/>
<organism evidence="7 8">
    <name type="scientific">Mesorhabditis belari</name>
    <dbReference type="NCBI Taxonomy" id="2138241"/>
    <lineage>
        <taxon>Eukaryota</taxon>
        <taxon>Metazoa</taxon>
        <taxon>Ecdysozoa</taxon>
        <taxon>Nematoda</taxon>
        <taxon>Chromadorea</taxon>
        <taxon>Rhabditida</taxon>
        <taxon>Rhabditina</taxon>
        <taxon>Rhabditomorpha</taxon>
        <taxon>Rhabditoidea</taxon>
        <taxon>Rhabditidae</taxon>
        <taxon>Mesorhabditinae</taxon>
        <taxon>Mesorhabditis</taxon>
    </lineage>
</organism>
<dbReference type="Gene3D" id="1.10.510.10">
    <property type="entry name" value="Transferase(Phosphotransferase) domain 1"/>
    <property type="match status" value="1"/>
</dbReference>
<accession>A0AAF3EHP1</accession>
<evidence type="ECO:0000256" key="1">
    <source>
        <dbReference type="ARBA" id="ARBA00022741"/>
    </source>
</evidence>
<sequence length="446" mass="52377">MKSIFEHLWKFIFIPIFAVSWNLFGDSSSSSLQMSFAQLSVSMLIYFLWLDEWMVWLQIQLRDARINATVPEIPFKAVENCVCPRNLLGSGAYANVYRVDTMNQEHPMVLKLLRVGEDQSIEDIERNIENEIKLRKMKHRLLVKYLGCVKKNNNGVLQSVGILMKFVERKSLKELIFSSKYSYSMYTVACWMEQLFSALTYLQKQQIIHRDIKPDNILVDDFYYLILADFGNAKLDVDLGTDGDISGSYVGTYRYKSPEASPNFADGGQRMSYRSDVYSTGIVIWEMIERRKIFMMKYVYKQEEEEERRKEEGGGGRKEEEEEEGKKEEEEEGRRKKEEEKQRFDQMAFYDDMRSSKNALDLDPLDAPQNFIELVICCTIFNMKARLNASEALDYSTTIKKTYETSDVLWEFFPKETNHVENSPIIKPKEIKWITREEQHKVFTKN</sequence>
<dbReference type="GO" id="GO:0005524">
    <property type="term" value="F:ATP binding"/>
    <property type="evidence" value="ECO:0007669"/>
    <property type="project" value="UniProtKB-UniRule"/>
</dbReference>
<reference evidence="8" key="1">
    <citation type="submission" date="2024-02" db="UniProtKB">
        <authorList>
            <consortium name="WormBaseParasite"/>
        </authorList>
    </citation>
    <scope>IDENTIFICATION</scope>
</reference>
<dbReference type="Proteomes" id="UP000887575">
    <property type="component" value="Unassembled WGS sequence"/>
</dbReference>
<dbReference type="PROSITE" id="PS50011">
    <property type="entry name" value="PROTEIN_KINASE_DOM"/>
    <property type="match status" value="1"/>
</dbReference>
<keyword evidence="2 3" id="KW-0067">ATP-binding</keyword>
<dbReference type="GO" id="GO:0004674">
    <property type="term" value="F:protein serine/threonine kinase activity"/>
    <property type="evidence" value="ECO:0007669"/>
    <property type="project" value="UniProtKB-KW"/>
</dbReference>
<dbReference type="Gene3D" id="3.30.200.20">
    <property type="entry name" value="Phosphorylase Kinase, domain 1"/>
    <property type="match status" value="1"/>
</dbReference>
<dbReference type="CDD" id="cd00180">
    <property type="entry name" value="PKc"/>
    <property type="match status" value="1"/>
</dbReference>
<dbReference type="InterPro" id="IPR011009">
    <property type="entry name" value="Kinase-like_dom_sf"/>
</dbReference>
<feature type="binding site" evidence="3">
    <location>
        <position position="111"/>
    </location>
    <ligand>
        <name>ATP</name>
        <dbReference type="ChEBI" id="CHEBI:30616"/>
    </ligand>
</feature>
<evidence type="ECO:0000259" key="6">
    <source>
        <dbReference type="PROSITE" id="PS50011"/>
    </source>
</evidence>
<evidence type="ECO:0000256" key="4">
    <source>
        <dbReference type="RuleBase" id="RU000304"/>
    </source>
</evidence>
<evidence type="ECO:0000256" key="3">
    <source>
        <dbReference type="PROSITE-ProRule" id="PRU10141"/>
    </source>
</evidence>
<keyword evidence="4" id="KW-0418">Kinase</keyword>
<evidence type="ECO:0000256" key="2">
    <source>
        <dbReference type="ARBA" id="ARBA00022840"/>
    </source>
</evidence>